<dbReference type="Proteomes" id="UP000196027">
    <property type="component" value="Chromosome"/>
</dbReference>
<feature type="signal peptide" evidence="1">
    <location>
        <begin position="1"/>
        <end position="29"/>
    </location>
</feature>
<feature type="chain" id="PRO_5013367542" description="Salt-induced outer membrane protein" evidence="1">
    <location>
        <begin position="30"/>
        <end position="324"/>
    </location>
</feature>
<organism evidence="2 3">
    <name type="scientific">Oleiphilus messinensis</name>
    <dbReference type="NCBI Taxonomy" id="141451"/>
    <lineage>
        <taxon>Bacteria</taxon>
        <taxon>Pseudomonadati</taxon>
        <taxon>Pseudomonadota</taxon>
        <taxon>Gammaproteobacteria</taxon>
        <taxon>Oceanospirillales</taxon>
        <taxon>Oleiphilaceae</taxon>
        <taxon>Oleiphilus</taxon>
    </lineage>
</organism>
<protein>
    <recommendedName>
        <fullName evidence="4">Salt-induced outer membrane protein</fullName>
    </recommendedName>
</protein>
<dbReference type="OrthoDB" id="6198872at2"/>
<dbReference type="KEGG" id="ome:OLMES_2684"/>
<reference evidence="2 3" key="1">
    <citation type="submission" date="2017-05" db="EMBL/GenBank/DDBJ databases">
        <title>Genomic insights into alkan degradation activity of Oleiphilus messinensis.</title>
        <authorList>
            <person name="Kozyavkin S.A."/>
            <person name="Slesarev A.I."/>
            <person name="Golyshin P.N."/>
            <person name="Korzhenkov A."/>
            <person name="Golyshina O.N."/>
            <person name="Toshchakov S.V."/>
        </authorList>
    </citation>
    <scope>NUCLEOTIDE SEQUENCE [LARGE SCALE GENOMIC DNA]</scope>
    <source>
        <strain evidence="2 3">ME102</strain>
    </source>
</reference>
<sequence>MLLKPKSVQATLHSFVASSLILSAAAVGAQETESQSKTKVLQFDNGDQLTGVQLSDDAQGNIRFQTKELGIVVVSKDKAKVMEKPVAAKPHVSKLREWLAIPSELTGSFSIGITNSSGQSDYSSQTYIAEATWTDQDFVVSTFNQIKDDEASGQTLADRKSSDNYFRYHFNDRFFALAGLRYAQDDVLLVDEEYEIFAAPGVYLFRESDCQMNVALGAEYLYQEFSATAIAAGSEADSEGARYAAYEGFECSVLQAAKFTQNVVYTMDVDNSDDYRYRASLGLLVPLLYDFSLSFTYNISYDNEPSFGVDNKQADMIVSVGYKF</sequence>
<evidence type="ECO:0000313" key="2">
    <source>
        <dbReference type="EMBL" id="ARU56734.1"/>
    </source>
</evidence>
<evidence type="ECO:0000313" key="3">
    <source>
        <dbReference type="Proteomes" id="UP000196027"/>
    </source>
</evidence>
<name>A0A1Y0IBE8_9GAMM</name>
<evidence type="ECO:0000256" key="1">
    <source>
        <dbReference type="SAM" id="SignalP"/>
    </source>
</evidence>
<proteinExistence type="predicted"/>
<evidence type="ECO:0008006" key="4">
    <source>
        <dbReference type="Google" id="ProtNLM"/>
    </source>
</evidence>
<dbReference type="InterPro" id="IPR007433">
    <property type="entry name" value="DUF481"/>
</dbReference>
<dbReference type="AlphaFoldDB" id="A0A1Y0IBE8"/>
<dbReference type="EMBL" id="CP021425">
    <property type="protein sequence ID" value="ARU56734.1"/>
    <property type="molecule type" value="Genomic_DNA"/>
</dbReference>
<keyword evidence="1" id="KW-0732">Signal</keyword>
<keyword evidence="3" id="KW-1185">Reference proteome</keyword>
<accession>A0A1Y0IBE8</accession>
<dbReference type="Pfam" id="PF04338">
    <property type="entry name" value="DUF481"/>
    <property type="match status" value="1"/>
</dbReference>
<dbReference type="RefSeq" id="WP_087461698.1">
    <property type="nucleotide sequence ID" value="NZ_CP021425.1"/>
</dbReference>
<gene>
    <name evidence="2" type="ORF">OLMES_2684</name>
</gene>